<dbReference type="EC" id="3.1.3.-" evidence="12"/>
<accession>A0A192A1M6</accession>
<dbReference type="GO" id="GO:0004810">
    <property type="term" value="F:CCA tRNA nucleotidyltransferase activity"/>
    <property type="evidence" value="ECO:0007669"/>
    <property type="project" value="UniProtKB-UniRule"/>
</dbReference>
<dbReference type="AlphaFoldDB" id="A0A192A1M6"/>
<dbReference type="EC" id="3.1.4.-" evidence="12"/>
<comment type="cofactor">
    <cofactor evidence="12">
        <name>Ni(2+)</name>
        <dbReference type="ChEBI" id="CHEBI:49786"/>
    </cofactor>
    <text evidence="12">Nickel for phosphatase activity.</text>
</comment>
<dbReference type="InterPro" id="IPR043519">
    <property type="entry name" value="NT_sf"/>
</dbReference>
<dbReference type="EMBL" id="CP016022">
    <property type="protein sequence ID" value="ANJ74238.1"/>
    <property type="molecule type" value="Genomic_DNA"/>
</dbReference>
<evidence type="ECO:0000256" key="10">
    <source>
        <dbReference type="ARBA" id="ARBA00022884"/>
    </source>
</evidence>
<evidence type="ECO:0000313" key="13">
    <source>
        <dbReference type="EMBL" id="ANJ74238.1"/>
    </source>
</evidence>
<dbReference type="PROSITE" id="PS51831">
    <property type="entry name" value="HD"/>
    <property type="match status" value="1"/>
</dbReference>
<keyword evidence="9 12" id="KW-0460">Magnesium</keyword>
<dbReference type="InterPro" id="IPR032828">
    <property type="entry name" value="PolyA_RNA-bd"/>
</dbReference>
<dbReference type="Gene3D" id="3.30.460.10">
    <property type="entry name" value="Beta Polymerase, domain 2"/>
    <property type="match status" value="1"/>
</dbReference>
<dbReference type="OrthoDB" id="9805698at2"/>
<evidence type="ECO:0000256" key="12">
    <source>
        <dbReference type="HAMAP-Rule" id="MF_01261"/>
    </source>
</evidence>
<keyword evidence="3 12" id="KW-0819">tRNA processing</keyword>
<evidence type="ECO:0000256" key="6">
    <source>
        <dbReference type="ARBA" id="ARBA00022741"/>
    </source>
</evidence>
<dbReference type="InterPro" id="IPR050124">
    <property type="entry name" value="tRNA_CCA-adding_enzyme"/>
</dbReference>
<comment type="cofactor">
    <cofactor evidence="12">
        <name>Mg(2+)</name>
        <dbReference type="ChEBI" id="CHEBI:18420"/>
    </cofactor>
    <text evidence="12">Magnesium is required for nucleotidyltransferase activity.</text>
</comment>
<sequence length="431" mass="47513">MTERATQAGRAEAIVDPATHGLEVYAVGGAIRDALLGLPVQDRDYVVVGATPEDLEARGFRAVGKDFPVFLHPRTQAEYALARTERKTAAGYKGFSVYYAPDVKLEDDLIRRDLTINAMAQRVAEDGALVGPVIDPYGGQADLSARTFRHVSDAFVEDPVRILRLARFAARFAEFHVAPETNALMQRMVQAGEVDALVPERVWQEIARGLMEAHPQRMFAVLRDCGALVRLLPELDRLWGVPQRADYHPEVDTGVHTMMVIETAAAMGAPLPVRFAALVHDLGKGTTPDDILPRHIGHEDRSVPMIEEVCQRLRVPTDCRELALVVAREHGNIHRSDGFDATALVRLLERCDALRKPERFRLALQACEADARGRLGFEDRAYPQTERLLQALQAASSIDAGAVAKRYADNPAHIKQAVHVARIEAVTQAGI</sequence>
<feature type="binding site" evidence="12">
    <location>
        <position position="164"/>
    </location>
    <ligand>
        <name>ATP</name>
        <dbReference type="ChEBI" id="CHEBI:30616"/>
    </ligand>
</feature>
<feature type="binding site" evidence="12">
    <location>
        <position position="42"/>
    </location>
    <ligand>
        <name>Mg(2+)</name>
        <dbReference type="ChEBI" id="CHEBI:18420"/>
    </ligand>
</feature>
<dbReference type="Gene3D" id="1.10.3090.10">
    <property type="entry name" value="cca-adding enzyme, domain 2"/>
    <property type="match status" value="1"/>
</dbReference>
<comment type="similarity">
    <text evidence="12">Belongs to the tRNA nucleotidyltransferase/poly(A) polymerase family. Bacterial CCA-adding enzyme type 1 subfamily.</text>
</comment>
<evidence type="ECO:0000256" key="3">
    <source>
        <dbReference type="ARBA" id="ARBA00022694"/>
    </source>
</evidence>
<gene>
    <name evidence="12" type="primary">cca</name>
    <name evidence="13" type="ORF">A9Y76_18045</name>
</gene>
<dbReference type="NCBIfam" id="NF008137">
    <property type="entry name" value="PRK10885.1"/>
    <property type="match status" value="1"/>
</dbReference>
<feature type="binding site" evidence="12">
    <location>
        <position position="29"/>
    </location>
    <ligand>
        <name>CTP</name>
        <dbReference type="ChEBI" id="CHEBI:37563"/>
    </ligand>
</feature>
<dbReference type="CDD" id="cd05398">
    <property type="entry name" value="NT_ClassII-CCAase"/>
    <property type="match status" value="1"/>
</dbReference>
<evidence type="ECO:0000256" key="11">
    <source>
        <dbReference type="ARBA" id="ARBA00023268"/>
    </source>
</evidence>
<dbReference type="PIRSF" id="PIRSF000813">
    <property type="entry name" value="CCA_bact"/>
    <property type="match status" value="1"/>
</dbReference>
<keyword evidence="6 12" id="KW-0547">Nucleotide-binding</keyword>
<feature type="binding site" evidence="12">
    <location>
        <position position="44"/>
    </location>
    <ligand>
        <name>Mg(2+)</name>
        <dbReference type="ChEBI" id="CHEBI:18420"/>
    </ligand>
</feature>
<keyword evidence="5 12" id="KW-0479">Metal-binding</keyword>
<organism evidence="13 14">
    <name type="scientific">Ralstonia insidiosa</name>
    <dbReference type="NCBI Taxonomy" id="190721"/>
    <lineage>
        <taxon>Bacteria</taxon>
        <taxon>Pseudomonadati</taxon>
        <taxon>Pseudomonadota</taxon>
        <taxon>Betaproteobacteria</taxon>
        <taxon>Burkholderiales</taxon>
        <taxon>Burkholderiaceae</taxon>
        <taxon>Ralstonia</taxon>
    </lineage>
</organism>
<dbReference type="Pfam" id="PF12627">
    <property type="entry name" value="PolyA_pol_RNAbd"/>
    <property type="match status" value="1"/>
</dbReference>
<reference evidence="14" key="1">
    <citation type="submission" date="2016-06" db="EMBL/GenBank/DDBJ databases">
        <authorList>
            <person name="Xu Y."/>
            <person name="Nagy A."/>
            <person name="Yan X."/>
            <person name="Kim S.W."/>
            <person name="Haley B."/>
            <person name="Liu N.T."/>
            <person name="Nou X."/>
        </authorList>
    </citation>
    <scope>NUCLEOTIDE SEQUENCE [LARGE SCALE GENOMIC DNA]</scope>
    <source>
        <strain evidence="14">ATCC 49129</strain>
    </source>
</reference>
<dbReference type="SUPFAM" id="SSF81301">
    <property type="entry name" value="Nucleotidyltransferase"/>
    <property type="match status" value="1"/>
</dbReference>
<feature type="binding site" evidence="12">
    <location>
        <position position="32"/>
    </location>
    <ligand>
        <name>CTP</name>
        <dbReference type="ChEBI" id="CHEBI:37563"/>
    </ligand>
</feature>
<comment type="domain">
    <text evidence="12">Comprises two domains: an N-terminal domain containing the nucleotidyltransferase activity and a C-terminal HD domain associated with both phosphodiesterase and phosphatase activities.</text>
</comment>
<keyword evidence="7 12" id="KW-0692">RNA repair</keyword>
<proteinExistence type="inferred from homology"/>
<dbReference type="PANTHER" id="PTHR47545">
    <property type="entry name" value="MULTIFUNCTIONAL CCA PROTEIN"/>
    <property type="match status" value="1"/>
</dbReference>
<keyword evidence="12" id="KW-0378">Hydrolase</keyword>
<keyword evidence="4 12" id="KW-0548">Nucleotidyltransferase</keyword>
<feature type="binding site" evidence="12">
    <location>
        <position position="112"/>
    </location>
    <ligand>
        <name>ATP</name>
        <dbReference type="ChEBI" id="CHEBI:30616"/>
    </ligand>
</feature>
<dbReference type="EC" id="2.7.7.72" evidence="12"/>
<dbReference type="GO" id="GO:0004112">
    <property type="term" value="F:cyclic-nucleotide phosphodiesterase activity"/>
    <property type="evidence" value="ECO:0007669"/>
    <property type="project" value="UniProtKB-UniRule"/>
</dbReference>
<comment type="miscellaneous">
    <text evidence="12">A single active site specifically recognizes both ATP and CTP and is responsible for their addition.</text>
</comment>
<dbReference type="GO" id="GO:0042245">
    <property type="term" value="P:RNA repair"/>
    <property type="evidence" value="ECO:0007669"/>
    <property type="project" value="UniProtKB-KW"/>
</dbReference>
<dbReference type="GO" id="GO:0000287">
    <property type="term" value="F:magnesium ion binding"/>
    <property type="evidence" value="ECO:0007669"/>
    <property type="project" value="UniProtKB-UniRule"/>
</dbReference>
<dbReference type="RefSeq" id="WP_064805985.1">
    <property type="nucleotide sequence ID" value="NZ_JAIMCJ010000001.1"/>
</dbReference>
<feature type="binding site" evidence="12">
    <location>
        <position position="167"/>
    </location>
    <ligand>
        <name>ATP</name>
        <dbReference type="ChEBI" id="CHEBI:30616"/>
    </ligand>
</feature>
<evidence type="ECO:0000256" key="1">
    <source>
        <dbReference type="ARBA" id="ARBA00022596"/>
    </source>
</evidence>
<dbReference type="GO" id="GO:0000049">
    <property type="term" value="F:tRNA binding"/>
    <property type="evidence" value="ECO:0007669"/>
    <property type="project" value="UniProtKB-UniRule"/>
</dbReference>
<dbReference type="InterPro" id="IPR012006">
    <property type="entry name" value="CCA_bact"/>
</dbReference>
<dbReference type="Pfam" id="PF01743">
    <property type="entry name" value="PolyA_pol"/>
    <property type="match status" value="1"/>
</dbReference>
<comment type="catalytic activity">
    <reaction evidence="12">
        <text>a tRNA precursor + 2 CTP + ATP = a tRNA with a 3' CCA end + 3 diphosphate</text>
        <dbReference type="Rhea" id="RHEA:14433"/>
        <dbReference type="Rhea" id="RHEA-COMP:10465"/>
        <dbReference type="Rhea" id="RHEA-COMP:10468"/>
        <dbReference type="ChEBI" id="CHEBI:30616"/>
        <dbReference type="ChEBI" id="CHEBI:33019"/>
        <dbReference type="ChEBI" id="CHEBI:37563"/>
        <dbReference type="ChEBI" id="CHEBI:74896"/>
        <dbReference type="ChEBI" id="CHEBI:83071"/>
        <dbReference type="EC" id="2.7.7.72"/>
    </reaction>
</comment>
<evidence type="ECO:0000256" key="9">
    <source>
        <dbReference type="ARBA" id="ARBA00022842"/>
    </source>
</evidence>
<dbReference type="InterPro" id="IPR003607">
    <property type="entry name" value="HD/PDEase_dom"/>
</dbReference>
<evidence type="ECO:0000256" key="4">
    <source>
        <dbReference type="ARBA" id="ARBA00022695"/>
    </source>
</evidence>
<dbReference type="CDD" id="cd00077">
    <property type="entry name" value="HDc"/>
    <property type="match status" value="1"/>
</dbReference>
<keyword evidence="2 12" id="KW-0808">Transferase</keyword>
<feature type="binding site" evidence="12">
    <location>
        <position position="112"/>
    </location>
    <ligand>
        <name>CTP</name>
        <dbReference type="ChEBI" id="CHEBI:37563"/>
    </ligand>
</feature>
<feature type="binding site" evidence="12">
    <location>
        <position position="164"/>
    </location>
    <ligand>
        <name>CTP</name>
        <dbReference type="ChEBI" id="CHEBI:37563"/>
    </ligand>
</feature>
<dbReference type="Pfam" id="PF01966">
    <property type="entry name" value="HD"/>
    <property type="match status" value="1"/>
</dbReference>
<dbReference type="GO" id="GO:0016791">
    <property type="term" value="F:phosphatase activity"/>
    <property type="evidence" value="ECO:0007669"/>
    <property type="project" value="UniProtKB-UniRule"/>
</dbReference>
<dbReference type="STRING" id="190721.ACS15_3806"/>
<evidence type="ECO:0000256" key="5">
    <source>
        <dbReference type="ARBA" id="ARBA00022723"/>
    </source>
</evidence>
<evidence type="ECO:0000256" key="2">
    <source>
        <dbReference type="ARBA" id="ARBA00022679"/>
    </source>
</evidence>
<dbReference type="GO" id="GO:0001680">
    <property type="term" value="P:tRNA 3'-terminal CCA addition"/>
    <property type="evidence" value="ECO:0007669"/>
    <property type="project" value="UniProtKB-UniRule"/>
</dbReference>
<dbReference type="HAMAP" id="MF_01261">
    <property type="entry name" value="CCA_bact_type1"/>
    <property type="match status" value="1"/>
</dbReference>
<dbReference type="InterPro" id="IPR006674">
    <property type="entry name" value="HD_domain"/>
</dbReference>
<dbReference type="Proteomes" id="UP000078572">
    <property type="component" value="Chromosome 1"/>
</dbReference>
<comment type="catalytic activity">
    <reaction evidence="12">
        <text>a tRNA with a 3' CCA end + 2 CTP + ATP = a tRNA with a 3' CCACCA end + 3 diphosphate</text>
        <dbReference type="Rhea" id="RHEA:76235"/>
        <dbReference type="Rhea" id="RHEA-COMP:10468"/>
        <dbReference type="Rhea" id="RHEA-COMP:18655"/>
        <dbReference type="ChEBI" id="CHEBI:30616"/>
        <dbReference type="ChEBI" id="CHEBI:33019"/>
        <dbReference type="ChEBI" id="CHEBI:37563"/>
        <dbReference type="ChEBI" id="CHEBI:83071"/>
        <dbReference type="ChEBI" id="CHEBI:195187"/>
    </reaction>
</comment>
<keyword evidence="14" id="KW-1185">Reference proteome</keyword>
<keyword evidence="8 12" id="KW-0067">ATP-binding</keyword>
<dbReference type="GO" id="GO:0005524">
    <property type="term" value="F:ATP binding"/>
    <property type="evidence" value="ECO:0007669"/>
    <property type="project" value="UniProtKB-UniRule"/>
</dbReference>
<feature type="binding site" evidence="12">
    <location>
        <position position="167"/>
    </location>
    <ligand>
        <name>CTP</name>
        <dbReference type="ChEBI" id="CHEBI:37563"/>
    </ligand>
</feature>
<keyword evidence="1 12" id="KW-0533">Nickel</keyword>
<evidence type="ECO:0000256" key="7">
    <source>
        <dbReference type="ARBA" id="ARBA00022800"/>
    </source>
</evidence>
<protein>
    <recommendedName>
        <fullName evidence="12">Multifunctional CCA protein</fullName>
    </recommendedName>
    <domain>
        <recommendedName>
            <fullName evidence="12">CCA-adding enzyme</fullName>
            <ecNumber evidence="12">2.7.7.72</ecNumber>
        </recommendedName>
        <alternativeName>
            <fullName evidence="12">CCA tRNA nucleotidyltransferase</fullName>
        </alternativeName>
        <alternativeName>
            <fullName evidence="12">tRNA CCA-pyrophosphorylase</fullName>
        </alternativeName>
        <alternativeName>
            <fullName evidence="12">tRNA adenylyl-/cytidylyl-transferase</fullName>
        </alternativeName>
        <alternativeName>
            <fullName evidence="12">tRNA nucleotidyltransferase</fullName>
        </alternativeName>
        <alternativeName>
            <fullName evidence="12">tRNA-NT</fullName>
        </alternativeName>
    </domain>
    <domain>
        <recommendedName>
            <fullName evidence="12">2'-nucleotidase</fullName>
            <ecNumber evidence="12">3.1.3.-</ecNumber>
        </recommendedName>
    </domain>
    <domain>
        <recommendedName>
            <fullName evidence="12">2',3'-cyclic phosphodiesterase</fullName>
            <ecNumber evidence="12">3.1.4.-</ecNumber>
        </recommendedName>
    </domain>
    <domain>
        <recommendedName>
            <fullName evidence="12">Phosphatase</fullName>
        </recommendedName>
    </domain>
</protein>
<dbReference type="SUPFAM" id="SSF81891">
    <property type="entry name" value="Poly A polymerase C-terminal region-like"/>
    <property type="match status" value="1"/>
</dbReference>
<dbReference type="PANTHER" id="PTHR47545:SF1">
    <property type="entry name" value="MULTIFUNCTIONAL CCA PROTEIN"/>
    <property type="match status" value="1"/>
</dbReference>
<keyword evidence="10 12" id="KW-0694">RNA-binding</keyword>
<feature type="binding site" evidence="12">
    <location>
        <position position="32"/>
    </location>
    <ligand>
        <name>ATP</name>
        <dbReference type="ChEBI" id="CHEBI:30616"/>
    </ligand>
</feature>
<dbReference type="InterPro" id="IPR002646">
    <property type="entry name" value="PolA_pol_head_dom"/>
</dbReference>
<comment type="function">
    <text evidence="12">Catalyzes the addition and repair of the essential 3'-terminal CCA sequence in tRNAs without using a nucleic acid template. Adds these three nucleotides in the order of C, C, and A to the tRNA nucleotide-73, using CTP and ATP as substrates and producing inorganic pyrophosphate. tRNA 3'-terminal CCA addition is required both for tRNA processing and repair. Also involved in tRNA surveillance by mediating tandem CCA addition to generate a CCACCA at the 3' terminus of unstable tRNAs. While stable tRNAs receive only 3'-terminal CCA, unstable tRNAs are marked with CCACCA and rapidly degraded.</text>
</comment>
<dbReference type="GO" id="GO:0160016">
    <property type="term" value="F:CCACCA tRNA nucleotidyltransferase activity"/>
    <property type="evidence" value="ECO:0007669"/>
    <property type="project" value="RHEA"/>
</dbReference>
<feature type="binding site" evidence="12">
    <location>
        <position position="29"/>
    </location>
    <ligand>
        <name>ATP</name>
        <dbReference type="ChEBI" id="CHEBI:30616"/>
    </ligand>
</feature>
<evidence type="ECO:0000256" key="8">
    <source>
        <dbReference type="ARBA" id="ARBA00022840"/>
    </source>
</evidence>
<name>A0A192A1M6_9RALS</name>
<evidence type="ECO:0000313" key="14">
    <source>
        <dbReference type="Proteomes" id="UP000078572"/>
    </source>
</evidence>
<keyword evidence="11 12" id="KW-0511">Multifunctional enzyme</keyword>
<comment type="subunit">
    <text evidence="12">Monomer. Can also form homodimers and oligomers.</text>
</comment>